<evidence type="ECO:0000313" key="2">
    <source>
        <dbReference type="Proteomes" id="UP000000304"/>
    </source>
</evidence>
<evidence type="ECO:0000313" key="1">
    <source>
        <dbReference type="EMBL" id="EDX05594.1"/>
    </source>
</evidence>
<dbReference type="Proteomes" id="UP000000304">
    <property type="component" value="Chromosome 2L"/>
</dbReference>
<keyword evidence="2" id="KW-1185">Reference proteome</keyword>
<dbReference type="AlphaFoldDB" id="B4QAH7"/>
<name>B4QAH7_DROSI</name>
<proteinExistence type="predicted"/>
<protein>
    <submittedName>
        <fullName evidence="1">GD24247</fullName>
    </submittedName>
</protein>
<gene>
    <name evidence="1" type="primary">Dsim\GD24247</name>
    <name evidence="1" type="ORF">Dsim_GD24247</name>
</gene>
<accession>B4QAH7</accession>
<dbReference type="PhylomeDB" id="B4QAH7"/>
<reference evidence="1 2" key="1">
    <citation type="journal article" date="2007" name="Nature">
        <title>Evolution of genes and genomes on the Drosophila phylogeny.</title>
        <authorList>
            <consortium name="Drosophila 12 Genomes Consortium"/>
            <person name="Clark A.G."/>
            <person name="Eisen M.B."/>
            <person name="Smith D.R."/>
            <person name="Bergman C.M."/>
            <person name="Oliver B."/>
            <person name="Markow T.A."/>
            <person name="Kaufman T.C."/>
            <person name="Kellis M."/>
            <person name="Gelbart W."/>
            <person name="Iyer V.N."/>
            <person name="Pollard D.A."/>
            <person name="Sackton T.B."/>
            <person name="Larracuente A.M."/>
            <person name="Singh N.D."/>
            <person name="Abad J.P."/>
            <person name="Abt D.N."/>
            <person name="Adryan B."/>
            <person name="Aguade M."/>
            <person name="Akashi H."/>
            <person name="Anderson W.W."/>
            <person name="Aquadro C.F."/>
            <person name="Ardell D.H."/>
            <person name="Arguello R."/>
            <person name="Artieri C.G."/>
            <person name="Barbash D.A."/>
            <person name="Barker D."/>
            <person name="Barsanti P."/>
            <person name="Batterham P."/>
            <person name="Batzoglou S."/>
            <person name="Begun D."/>
            <person name="Bhutkar A."/>
            <person name="Blanco E."/>
            <person name="Bosak S.A."/>
            <person name="Bradley R.K."/>
            <person name="Brand A.D."/>
            <person name="Brent M.R."/>
            <person name="Brooks A.N."/>
            <person name="Brown R.H."/>
            <person name="Butlin R.K."/>
            <person name="Caggese C."/>
            <person name="Calvi B.R."/>
            <person name="Bernardo de Carvalho A."/>
            <person name="Caspi A."/>
            <person name="Castrezana S."/>
            <person name="Celniker S.E."/>
            <person name="Chang J.L."/>
            <person name="Chapple C."/>
            <person name="Chatterji S."/>
            <person name="Chinwalla A."/>
            <person name="Civetta A."/>
            <person name="Clifton S.W."/>
            <person name="Comeron J.M."/>
            <person name="Costello J.C."/>
            <person name="Coyne J.A."/>
            <person name="Daub J."/>
            <person name="David R.G."/>
            <person name="Delcher A.L."/>
            <person name="Delehaunty K."/>
            <person name="Do C.B."/>
            <person name="Ebling H."/>
            <person name="Edwards K."/>
            <person name="Eickbush T."/>
            <person name="Evans J.D."/>
            <person name="Filipski A."/>
            <person name="Findeiss S."/>
            <person name="Freyhult E."/>
            <person name="Fulton L."/>
            <person name="Fulton R."/>
            <person name="Garcia A.C."/>
            <person name="Gardiner A."/>
            <person name="Garfield D.A."/>
            <person name="Garvin B.E."/>
            <person name="Gibson G."/>
            <person name="Gilbert D."/>
            <person name="Gnerre S."/>
            <person name="Godfrey J."/>
            <person name="Good R."/>
            <person name="Gotea V."/>
            <person name="Gravely B."/>
            <person name="Greenberg A.J."/>
            <person name="Griffiths-Jones S."/>
            <person name="Gross S."/>
            <person name="Guigo R."/>
            <person name="Gustafson E.A."/>
            <person name="Haerty W."/>
            <person name="Hahn M.W."/>
            <person name="Halligan D.L."/>
            <person name="Halpern A.L."/>
            <person name="Halter G.M."/>
            <person name="Han M.V."/>
            <person name="Heger A."/>
            <person name="Hillier L."/>
            <person name="Hinrichs A.S."/>
            <person name="Holmes I."/>
            <person name="Hoskins R.A."/>
            <person name="Hubisz M.J."/>
            <person name="Hultmark D."/>
            <person name="Huntley M.A."/>
            <person name="Jaffe D.B."/>
            <person name="Jagadeeshan S."/>
            <person name="Jeck W.R."/>
            <person name="Johnson J."/>
            <person name="Jones C.D."/>
            <person name="Jordan W.C."/>
            <person name="Karpen G.H."/>
            <person name="Kataoka E."/>
            <person name="Keightley P.D."/>
            <person name="Kheradpour P."/>
            <person name="Kirkness E.F."/>
            <person name="Koerich L.B."/>
            <person name="Kristiansen K."/>
            <person name="Kudrna D."/>
            <person name="Kulathinal R.J."/>
            <person name="Kumar S."/>
            <person name="Kwok R."/>
            <person name="Lander E."/>
            <person name="Langley C.H."/>
            <person name="Lapoint R."/>
            <person name="Lazzaro B.P."/>
            <person name="Lee S.J."/>
            <person name="Levesque L."/>
            <person name="Li R."/>
            <person name="Lin C.F."/>
            <person name="Lin M.F."/>
            <person name="Lindblad-Toh K."/>
            <person name="Llopart A."/>
            <person name="Long M."/>
            <person name="Low L."/>
            <person name="Lozovsky E."/>
            <person name="Lu J."/>
            <person name="Luo M."/>
            <person name="Machado C.A."/>
            <person name="Makalowski W."/>
            <person name="Marzo M."/>
            <person name="Matsuda M."/>
            <person name="Matzkin L."/>
            <person name="McAllister B."/>
            <person name="McBride C.S."/>
            <person name="McKernan B."/>
            <person name="McKernan K."/>
            <person name="Mendez-Lago M."/>
            <person name="Minx P."/>
            <person name="Mollenhauer M.U."/>
            <person name="Montooth K."/>
            <person name="Mount S.M."/>
            <person name="Mu X."/>
            <person name="Myers E."/>
            <person name="Negre B."/>
            <person name="Newfeld S."/>
            <person name="Nielsen R."/>
            <person name="Noor M.A."/>
            <person name="O'Grady P."/>
            <person name="Pachter L."/>
            <person name="Papaceit M."/>
            <person name="Parisi M.J."/>
            <person name="Parisi M."/>
            <person name="Parts L."/>
            <person name="Pedersen J.S."/>
            <person name="Pesole G."/>
            <person name="Phillippy A.M."/>
            <person name="Ponting C.P."/>
            <person name="Pop M."/>
            <person name="Porcelli D."/>
            <person name="Powell J.R."/>
            <person name="Prohaska S."/>
            <person name="Pruitt K."/>
            <person name="Puig M."/>
            <person name="Quesneville H."/>
            <person name="Ram K.R."/>
            <person name="Rand D."/>
            <person name="Rasmussen M.D."/>
            <person name="Reed L.K."/>
            <person name="Reenan R."/>
            <person name="Reily A."/>
            <person name="Remington K.A."/>
            <person name="Rieger T.T."/>
            <person name="Ritchie M.G."/>
            <person name="Robin C."/>
            <person name="Rogers Y.H."/>
            <person name="Rohde C."/>
            <person name="Rozas J."/>
            <person name="Rubenfield M.J."/>
            <person name="Ruiz A."/>
            <person name="Russo S."/>
            <person name="Salzberg S.L."/>
            <person name="Sanchez-Gracia A."/>
            <person name="Saranga D.J."/>
            <person name="Sato H."/>
            <person name="Schaeffer S.W."/>
            <person name="Schatz M.C."/>
            <person name="Schlenke T."/>
            <person name="Schwartz R."/>
            <person name="Segarra C."/>
            <person name="Singh R.S."/>
            <person name="Sirot L."/>
            <person name="Sirota M."/>
            <person name="Sisneros N.B."/>
            <person name="Smith C.D."/>
            <person name="Smith T.F."/>
            <person name="Spieth J."/>
            <person name="Stage D.E."/>
            <person name="Stark A."/>
            <person name="Stephan W."/>
            <person name="Strausberg R.L."/>
            <person name="Strempel S."/>
            <person name="Sturgill D."/>
            <person name="Sutton G."/>
            <person name="Sutton G.G."/>
            <person name="Tao W."/>
            <person name="Teichmann S."/>
            <person name="Tobari Y.N."/>
            <person name="Tomimura Y."/>
            <person name="Tsolas J.M."/>
            <person name="Valente V.L."/>
            <person name="Venter E."/>
            <person name="Venter J.C."/>
            <person name="Vicario S."/>
            <person name="Vieira F.G."/>
            <person name="Vilella A.J."/>
            <person name="Villasante A."/>
            <person name="Walenz B."/>
            <person name="Wang J."/>
            <person name="Wasserman M."/>
            <person name="Watts T."/>
            <person name="Wilson D."/>
            <person name="Wilson R.K."/>
            <person name="Wing R.A."/>
            <person name="Wolfner M.F."/>
            <person name="Wong A."/>
            <person name="Wong G.K."/>
            <person name="Wu C.I."/>
            <person name="Wu G."/>
            <person name="Yamamoto D."/>
            <person name="Yang H.P."/>
            <person name="Yang S.P."/>
            <person name="Yorke J.A."/>
            <person name="Yoshida K."/>
            <person name="Zdobnov E."/>
            <person name="Zhang P."/>
            <person name="Zhang Y."/>
            <person name="Zimin A.V."/>
            <person name="Baldwin J."/>
            <person name="Abdouelleil A."/>
            <person name="Abdulkadir J."/>
            <person name="Abebe A."/>
            <person name="Abera B."/>
            <person name="Abreu J."/>
            <person name="Acer S.C."/>
            <person name="Aftuck L."/>
            <person name="Alexander A."/>
            <person name="An P."/>
            <person name="Anderson E."/>
            <person name="Anderson S."/>
            <person name="Arachi H."/>
            <person name="Azer M."/>
            <person name="Bachantsang P."/>
            <person name="Barry A."/>
            <person name="Bayul T."/>
            <person name="Berlin A."/>
            <person name="Bessette D."/>
            <person name="Bloom T."/>
            <person name="Blye J."/>
            <person name="Boguslavskiy L."/>
            <person name="Bonnet C."/>
            <person name="Boukhgalter B."/>
            <person name="Bourzgui I."/>
            <person name="Brown A."/>
            <person name="Cahill P."/>
            <person name="Channer S."/>
            <person name="Cheshatsang Y."/>
            <person name="Chuda L."/>
            <person name="Citroen M."/>
            <person name="Collymore A."/>
            <person name="Cooke P."/>
            <person name="Costello M."/>
            <person name="D'Aco K."/>
            <person name="Daza R."/>
            <person name="De Haan G."/>
            <person name="DeGray S."/>
            <person name="DeMaso C."/>
            <person name="Dhargay N."/>
            <person name="Dooley K."/>
            <person name="Dooley E."/>
            <person name="Doricent M."/>
            <person name="Dorje P."/>
            <person name="Dorjee K."/>
            <person name="Dupes A."/>
            <person name="Elong R."/>
            <person name="Falk J."/>
            <person name="Farina A."/>
            <person name="Faro S."/>
            <person name="Ferguson D."/>
            <person name="Fisher S."/>
            <person name="Foley C.D."/>
            <person name="Franke A."/>
            <person name="Friedrich D."/>
            <person name="Gadbois L."/>
            <person name="Gearin G."/>
            <person name="Gearin C.R."/>
            <person name="Giannoukos G."/>
            <person name="Goode T."/>
            <person name="Graham J."/>
            <person name="Grandbois E."/>
            <person name="Grewal S."/>
            <person name="Gyaltsen K."/>
            <person name="Hafez N."/>
            <person name="Hagos B."/>
            <person name="Hall J."/>
            <person name="Henson C."/>
            <person name="Hollinger A."/>
            <person name="Honan T."/>
            <person name="Huard M.D."/>
            <person name="Hughes L."/>
            <person name="Hurhula B."/>
            <person name="Husby M.E."/>
            <person name="Kamat A."/>
            <person name="Kanga B."/>
            <person name="Kashin S."/>
            <person name="Khazanovich D."/>
            <person name="Kisner P."/>
            <person name="Lance K."/>
            <person name="Lara M."/>
            <person name="Lee W."/>
            <person name="Lennon N."/>
            <person name="Letendre F."/>
            <person name="LeVine R."/>
            <person name="Lipovsky A."/>
            <person name="Liu X."/>
            <person name="Liu J."/>
            <person name="Liu S."/>
            <person name="Lokyitsang T."/>
            <person name="Lokyitsang Y."/>
            <person name="Lubonja R."/>
            <person name="Lui A."/>
            <person name="MacDonald P."/>
            <person name="Magnisalis V."/>
            <person name="Maru K."/>
            <person name="Matthews C."/>
            <person name="McCusker W."/>
            <person name="McDonough S."/>
            <person name="Mehta T."/>
            <person name="Meldrim J."/>
            <person name="Meneus L."/>
            <person name="Mihai O."/>
            <person name="Mihalev A."/>
            <person name="Mihova T."/>
            <person name="Mittelman R."/>
            <person name="Mlenga V."/>
            <person name="Montmayeur A."/>
            <person name="Mulrain L."/>
            <person name="Navidi A."/>
            <person name="Naylor J."/>
            <person name="Negash T."/>
            <person name="Nguyen T."/>
            <person name="Nguyen N."/>
            <person name="Nicol R."/>
            <person name="Norbu C."/>
            <person name="Norbu N."/>
            <person name="Novod N."/>
            <person name="O'Neill B."/>
            <person name="Osman S."/>
            <person name="Markiewicz E."/>
            <person name="Oyono O.L."/>
            <person name="Patti C."/>
            <person name="Phunkhang P."/>
            <person name="Pierre F."/>
            <person name="Priest M."/>
            <person name="Raghuraman S."/>
            <person name="Rege F."/>
            <person name="Reyes R."/>
            <person name="Rise C."/>
            <person name="Rogov P."/>
            <person name="Ross K."/>
            <person name="Ryan E."/>
            <person name="Settipalli S."/>
            <person name="Shea T."/>
            <person name="Sherpa N."/>
            <person name="Shi L."/>
            <person name="Shih D."/>
            <person name="Sparrow T."/>
            <person name="Spaulding J."/>
            <person name="Stalker J."/>
            <person name="Stange-Thomann N."/>
            <person name="Stavropoulos S."/>
            <person name="Stone C."/>
            <person name="Strader C."/>
            <person name="Tesfaye S."/>
            <person name="Thomson T."/>
            <person name="Thoulutsang Y."/>
            <person name="Thoulutsang D."/>
            <person name="Topham K."/>
            <person name="Topping I."/>
            <person name="Tsamla T."/>
            <person name="Vassiliev H."/>
            <person name="Vo A."/>
            <person name="Wangchuk T."/>
            <person name="Wangdi T."/>
            <person name="Weiand M."/>
            <person name="Wilkinson J."/>
            <person name="Wilson A."/>
            <person name="Yadav S."/>
            <person name="Young G."/>
            <person name="Yu Q."/>
            <person name="Zembek L."/>
            <person name="Zhong D."/>
            <person name="Zimmer A."/>
            <person name="Zwirko Z."/>
            <person name="Jaffe D.B."/>
            <person name="Alvarez P."/>
            <person name="Brockman W."/>
            <person name="Butler J."/>
            <person name="Chin C."/>
            <person name="Gnerre S."/>
            <person name="Grabherr M."/>
            <person name="Kleber M."/>
            <person name="Mauceli E."/>
            <person name="MacCallum I."/>
        </authorList>
    </citation>
    <scope>NUCLEOTIDE SEQUENCE [LARGE SCALE GENOMIC DNA]</scope>
    <source>
        <strain evidence="2">white501</strain>
    </source>
</reference>
<organism evidence="1 2">
    <name type="scientific">Drosophila simulans</name>
    <name type="common">Fruit fly</name>
    <dbReference type="NCBI Taxonomy" id="7240"/>
    <lineage>
        <taxon>Eukaryota</taxon>
        <taxon>Metazoa</taxon>
        <taxon>Ecdysozoa</taxon>
        <taxon>Arthropoda</taxon>
        <taxon>Hexapoda</taxon>
        <taxon>Insecta</taxon>
        <taxon>Pterygota</taxon>
        <taxon>Neoptera</taxon>
        <taxon>Endopterygota</taxon>
        <taxon>Diptera</taxon>
        <taxon>Brachycera</taxon>
        <taxon>Muscomorpha</taxon>
        <taxon>Ephydroidea</taxon>
        <taxon>Drosophilidae</taxon>
        <taxon>Drosophila</taxon>
        <taxon>Sophophora</taxon>
    </lineage>
</organism>
<dbReference type="EMBL" id="CM000361">
    <property type="protein sequence ID" value="EDX05594.1"/>
    <property type="molecule type" value="Genomic_DNA"/>
</dbReference>
<sequence>MHLAVHACVRSKKELFHYHFQAHPRQLGCVGGLGLVVVAKCLWRSWFIRSSVGDCRSGPTHAECVPCKCFRCRTLACPDSSQLAGVTALPFSVSLFRTTRRIRDASTVSTNSCSSFWVNMLCVLSLVECFRGESGPL</sequence>
<dbReference type="HOGENOM" id="CLU_1867247_0_0_1"/>
<dbReference type="OMA" id="HLAVHAC"/>